<dbReference type="Pfam" id="PF07714">
    <property type="entry name" value="PK_Tyr_Ser-Thr"/>
    <property type="match status" value="1"/>
</dbReference>
<comment type="subcellular location">
    <subcellularLocation>
        <location evidence="1">Membrane</location>
        <topology evidence="1">Single-pass membrane protein</topology>
    </subcellularLocation>
</comment>
<dbReference type="InterPro" id="IPR050122">
    <property type="entry name" value="RTK"/>
</dbReference>
<keyword evidence="6" id="KW-0472">Membrane</keyword>
<evidence type="ECO:0000259" key="8">
    <source>
        <dbReference type="PROSITE" id="PS50011"/>
    </source>
</evidence>
<evidence type="ECO:0000256" key="6">
    <source>
        <dbReference type="SAM" id="Phobius"/>
    </source>
</evidence>
<feature type="signal peptide" evidence="7">
    <location>
        <begin position="1"/>
        <end position="23"/>
    </location>
</feature>
<dbReference type="InterPro" id="IPR017441">
    <property type="entry name" value="Protein_kinase_ATP_BS"/>
</dbReference>
<name>A0ABP1QFJ8_9HEXA</name>
<dbReference type="InterPro" id="IPR011024">
    <property type="entry name" value="G_crystallin-like"/>
</dbReference>
<dbReference type="Gene3D" id="1.10.510.10">
    <property type="entry name" value="Transferase(Phosphotransferase) domain 1"/>
    <property type="match status" value="1"/>
</dbReference>
<evidence type="ECO:0000313" key="10">
    <source>
        <dbReference type="EMBL" id="CAL8100192.1"/>
    </source>
</evidence>
<sequence>MMTTIRFIKVLVLLTSFIRRSTQVHDVDLFVDIEYQGNKTTVHLINCTNLPSEVTNTASSVNTHRRCTKFYDELDCKGNFIKVPTRSTFFHDLTKWKFSDNIMSVGICTDPCIPAEGHSFSMIPTNSSEFQIILYEKPYFKGKSYPIKVNGCTTLSENVRELRMMEDIKSVHVPEGKCALVYVGNSNGPDADEGRHARSNCYVHSEFDVFEFREGIPSMNNFKEWGHTLQSIKGVSPCQCNRSSYILGKPREIATPKDTSMNYKFIQLYSRANYKGYSVEIPLNFTDCLDLSEVTGYQKWEGLADSLYISEGSCVRVHKTLGCKDKSPLAIKLSVPNLAEYNLDSAIRSLNSCYQKEIFIRKNDNDSLLSYMFVLVTFLVTCIILLVVLGLLLMRRYRRKDKTMVEMISDKEIDEFLRGLGLNLENDDTNEGGHDDVKAATMIDTKGEIESLFSSDLLAQNQPYNYQLEIPQTQLKFDVKFPLGSGEYGIVYKGTLEKTNETISVAVKTTKPYSNAQCLRALLKEVKVMMYVGQHPKIVKLEGCCTNNLREGELLIVTEYCENGSLERYLRSNRLNFLNCVQKGKIVTQNFDNNIMCEQLEEQDLRYIKILPSLETSIHPDKNVRSRLDIYQLISWSIEIADAMDYLASKRVIHGDLSARNVLLNAQLTVKLSDFGLAKKMYCYSQYTRNSQEPLPWRWLALESLKNLEFSTASDVWSYGILLWEIFTLGEQPYPGVSSMTNNFVINLEQGLRPSIPPYATSDCYNVMSTCWDENPKQRPTFSRLRSSFIEIQDICKSRSSLCSTTTTTISEENEIGAIEYY</sequence>
<keyword evidence="6" id="KW-0812">Transmembrane</keyword>
<comment type="catalytic activity">
    <reaction evidence="4">
        <text>L-tyrosyl-[protein] + ATP = O-phospho-L-tyrosyl-[protein] + ADP + H(+)</text>
        <dbReference type="Rhea" id="RHEA:10596"/>
        <dbReference type="Rhea" id="RHEA-COMP:10136"/>
        <dbReference type="Rhea" id="RHEA-COMP:20101"/>
        <dbReference type="ChEBI" id="CHEBI:15378"/>
        <dbReference type="ChEBI" id="CHEBI:30616"/>
        <dbReference type="ChEBI" id="CHEBI:46858"/>
        <dbReference type="ChEBI" id="CHEBI:61978"/>
        <dbReference type="ChEBI" id="CHEBI:456216"/>
        <dbReference type="EC" id="2.7.10.1"/>
    </reaction>
</comment>
<evidence type="ECO:0000259" key="9">
    <source>
        <dbReference type="PROSITE" id="PS50915"/>
    </source>
</evidence>
<evidence type="ECO:0000256" key="1">
    <source>
        <dbReference type="ARBA" id="ARBA00004167"/>
    </source>
</evidence>
<keyword evidence="6" id="KW-1133">Transmembrane helix</keyword>
<dbReference type="SUPFAM" id="SSF56112">
    <property type="entry name" value="Protein kinase-like (PK-like)"/>
    <property type="match status" value="1"/>
</dbReference>
<proteinExistence type="inferred from homology"/>
<dbReference type="PROSITE" id="PS00109">
    <property type="entry name" value="PROTEIN_KINASE_TYR"/>
    <property type="match status" value="1"/>
</dbReference>
<keyword evidence="5" id="KW-0547">Nucleotide-binding</keyword>
<dbReference type="PANTHER" id="PTHR24416:SF600">
    <property type="entry name" value="PDGF- AND VEGF-RECEPTOR RELATED, ISOFORM J"/>
    <property type="match status" value="1"/>
</dbReference>
<dbReference type="PROSITE" id="PS50915">
    <property type="entry name" value="CRYSTALLIN_BETA_GAMMA"/>
    <property type="match status" value="1"/>
</dbReference>
<dbReference type="Gene3D" id="2.60.20.10">
    <property type="entry name" value="Crystallins"/>
    <property type="match status" value="3"/>
</dbReference>
<keyword evidence="3" id="KW-0677">Repeat</keyword>
<organism evidence="10 11">
    <name type="scientific">Orchesella dallaii</name>
    <dbReference type="NCBI Taxonomy" id="48710"/>
    <lineage>
        <taxon>Eukaryota</taxon>
        <taxon>Metazoa</taxon>
        <taxon>Ecdysozoa</taxon>
        <taxon>Arthropoda</taxon>
        <taxon>Hexapoda</taxon>
        <taxon>Collembola</taxon>
        <taxon>Entomobryomorpha</taxon>
        <taxon>Entomobryoidea</taxon>
        <taxon>Orchesellidae</taxon>
        <taxon>Orchesellinae</taxon>
        <taxon>Orchesella</taxon>
    </lineage>
</organism>
<reference evidence="10 11" key="1">
    <citation type="submission" date="2024-08" db="EMBL/GenBank/DDBJ databases">
        <authorList>
            <person name="Cucini C."/>
            <person name="Frati F."/>
        </authorList>
    </citation>
    <scope>NUCLEOTIDE SEQUENCE [LARGE SCALE GENOMIC DNA]</scope>
</reference>
<dbReference type="InterPro" id="IPR000719">
    <property type="entry name" value="Prot_kinase_dom"/>
</dbReference>
<dbReference type="PANTHER" id="PTHR24416">
    <property type="entry name" value="TYROSINE-PROTEIN KINASE RECEPTOR"/>
    <property type="match status" value="1"/>
</dbReference>
<protein>
    <submittedName>
        <fullName evidence="10">Uncharacterized protein</fullName>
    </submittedName>
</protein>
<dbReference type="EMBL" id="CAXLJM020000032">
    <property type="protein sequence ID" value="CAL8100192.1"/>
    <property type="molecule type" value="Genomic_DNA"/>
</dbReference>
<comment type="caution">
    <text evidence="10">The sequence shown here is derived from an EMBL/GenBank/DDBJ whole genome shotgun (WGS) entry which is preliminary data.</text>
</comment>
<evidence type="ECO:0000256" key="4">
    <source>
        <dbReference type="ARBA" id="ARBA00051243"/>
    </source>
</evidence>
<accession>A0ABP1QFJ8</accession>
<comment type="similarity">
    <text evidence="2">Belongs to the beta/gamma-crystallin family.</text>
</comment>
<evidence type="ECO:0000256" key="5">
    <source>
        <dbReference type="PROSITE-ProRule" id="PRU10141"/>
    </source>
</evidence>
<dbReference type="SUPFAM" id="SSF49695">
    <property type="entry name" value="gamma-Crystallin-like"/>
    <property type="match status" value="1"/>
</dbReference>
<dbReference type="PROSITE" id="PS50011">
    <property type="entry name" value="PROTEIN_KINASE_DOM"/>
    <property type="match status" value="1"/>
</dbReference>
<dbReference type="InterPro" id="IPR001064">
    <property type="entry name" value="Beta/gamma_crystallin"/>
</dbReference>
<evidence type="ECO:0000313" key="11">
    <source>
        <dbReference type="Proteomes" id="UP001642540"/>
    </source>
</evidence>
<dbReference type="InterPro" id="IPR008266">
    <property type="entry name" value="Tyr_kinase_AS"/>
</dbReference>
<feature type="binding site" evidence="5">
    <location>
        <position position="508"/>
    </location>
    <ligand>
        <name>ATP</name>
        <dbReference type="ChEBI" id="CHEBI:30616"/>
    </ligand>
</feature>
<dbReference type="InterPro" id="IPR001245">
    <property type="entry name" value="Ser-Thr/Tyr_kinase_cat_dom"/>
</dbReference>
<feature type="chain" id="PRO_5047323987" evidence="7">
    <location>
        <begin position="24"/>
        <end position="822"/>
    </location>
</feature>
<feature type="domain" description="Protein kinase" evidence="8">
    <location>
        <begin position="477"/>
        <end position="790"/>
    </location>
</feature>
<feature type="transmembrane region" description="Helical" evidence="6">
    <location>
        <begin position="368"/>
        <end position="394"/>
    </location>
</feature>
<evidence type="ECO:0000256" key="3">
    <source>
        <dbReference type="ARBA" id="ARBA00022737"/>
    </source>
</evidence>
<keyword evidence="11" id="KW-1185">Reference proteome</keyword>
<dbReference type="InterPro" id="IPR011009">
    <property type="entry name" value="Kinase-like_dom_sf"/>
</dbReference>
<keyword evidence="7" id="KW-0732">Signal</keyword>
<feature type="domain" description="Beta/gamma crystallin 'Greek key'" evidence="9">
    <location>
        <begin position="130"/>
        <end position="166"/>
    </location>
</feature>
<dbReference type="Proteomes" id="UP001642540">
    <property type="component" value="Unassembled WGS sequence"/>
</dbReference>
<gene>
    <name evidence="10" type="ORF">ODALV1_LOCUS10470</name>
</gene>
<evidence type="ECO:0000256" key="2">
    <source>
        <dbReference type="ARBA" id="ARBA00009646"/>
    </source>
</evidence>
<dbReference type="CDD" id="cd00192">
    <property type="entry name" value="PTKc"/>
    <property type="match status" value="1"/>
</dbReference>
<dbReference type="PROSITE" id="PS00107">
    <property type="entry name" value="PROTEIN_KINASE_ATP"/>
    <property type="match status" value="1"/>
</dbReference>
<dbReference type="Gene3D" id="3.30.200.20">
    <property type="entry name" value="Phosphorylase Kinase, domain 1"/>
    <property type="match status" value="1"/>
</dbReference>
<keyword evidence="5" id="KW-0067">ATP-binding</keyword>
<evidence type="ECO:0000256" key="7">
    <source>
        <dbReference type="SAM" id="SignalP"/>
    </source>
</evidence>